<dbReference type="OrthoDB" id="3499003at2759"/>
<name>Q2H956_CHAGB</name>
<evidence type="ECO:0000313" key="2">
    <source>
        <dbReference type="EMBL" id="EAQ91313.1"/>
    </source>
</evidence>
<dbReference type="HOGENOM" id="CLU_1245214_0_0_1"/>
<dbReference type="VEuPathDB" id="FungiDB:CHGG_03248"/>
<feature type="region of interest" description="Disordered" evidence="1">
    <location>
        <begin position="150"/>
        <end position="222"/>
    </location>
</feature>
<keyword evidence="3" id="KW-1185">Reference proteome</keyword>
<feature type="region of interest" description="Disordered" evidence="1">
    <location>
        <begin position="1"/>
        <end position="125"/>
    </location>
</feature>
<dbReference type="Proteomes" id="UP000001056">
    <property type="component" value="Unassembled WGS sequence"/>
</dbReference>
<dbReference type="InParanoid" id="Q2H956"/>
<dbReference type="RefSeq" id="XP_001229764.1">
    <property type="nucleotide sequence ID" value="XM_001229763.1"/>
</dbReference>
<dbReference type="GeneID" id="4388582"/>
<protein>
    <submittedName>
        <fullName evidence="2">Uncharacterized protein</fullName>
    </submittedName>
</protein>
<gene>
    <name evidence="2" type="ORF">CHGG_03248</name>
</gene>
<proteinExistence type="predicted"/>
<accession>Q2H956</accession>
<feature type="compositionally biased region" description="Basic and acidic residues" evidence="1">
    <location>
        <begin position="32"/>
        <end position="45"/>
    </location>
</feature>
<feature type="compositionally biased region" description="Gly residues" evidence="1">
    <location>
        <begin position="195"/>
        <end position="208"/>
    </location>
</feature>
<evidence type="ECO:0000256" key="1">
    <source>
        <dbReference type="SAM" id="MobiDB-lite"/>
    </source>
</evidence>
<dbReference type="EMBL" id="CH408030">
    <property type="protein sequence ID" value="EAQ91313.1"/>
    <property type="molecule type" value="Genomic_DNA"/>
</dbReference>
<reference evidence="3" key="1">
    <citation type="journal article" date="2015" name="Genome Announc.">
        <title>Draft genome sequence of the cellulolytic fungus Chaetomium globosum.</title>
        <authorList>
            <person name="Cuomo C.A."/>
            <person name="Untereiner W.A."/>
            <person name="Ma L.-J."/>
            <person name="Grabherr M."/>
            <person name="Birren B.W."/>
        </authorList>
    </citation>
    <scope>NUCLEOTIDE SEQUENCE [LARGE SCALE GENOMIC DNA]</scope>
    <source>
        <strain evidence="3">ATCC 6205 / CBS 148.51 / DSM 1962 / NBRC 6347 / NRRL 1970</strain>
    </source>
</reference>
<organism evidence="2 3">
    <name type="scientific">Chaetomium globosum (strain ATCC 6205 / CBS 148.51 / DSM 1962 / NBRC 6347 / NRRL 1970)</name>
    <name type="common">Soil fungus</name>
    <dbReference type="NCBI Taxonomy" id="306901"/>
    <lineage>
        <taxon>Eukaryota</taxon>
        <taxon>Fungi</taxon>
        <taxon>Dikarya</taxon>
        <taxon>Ascomycota</taxon>
        <taxon>Pezizomycotina</taxon>
        <taxon>Sordariomycetes</taxon>
        <taxon>Sordariomycetidae</taxon>
        <taxon>Sordariales</taxon>
        <taxon>Chaetomiaceae</taxon>
        <taxon>Chaetomium</taxon>
    </lineage>
</organism>
<evidence type="ECO:0000313" key="3">
    <source>
        <dbReference type="Proteomes" id="UP000001056"/>
    </source>
</evidence>
<feature type="compositionally biased region" description="Basic and acidic residues" evidence="1">
    <location>
        <begin position="80"/>
        <end position="89"/>
    </location>
</feature>
<sequence length="222" mass="22896">MDSPIHPDLQPNPRSRIPVPFPIRNDPLIQGHDIELAPRPFEETLRNPTPEVLPPSHPELATPDTKPPQPHPYALALPDDLPKAWDDAKSQTYGGGGGGSRPGSAHSQSVSHFTGHGQGHGQALGHAHAYSVATTAPALGGVGLGRTATASPFGQGPGRGLGARGRYSYPDFTSPFESDPVGGSVTSDGGREGGWEGVGGVVGLGGGVPLRSADAARERGVW</sequence>
<dbReference type="AlphaFoldDB" id="Q2H956"/>